<comment type="caution">
    <text evidence="3">The sequence shown here is derived from an EMBL/GenBank/DDBJ whole genome shotgun (WGS) entry which is preliminary data.</text>
</comment>
<evidence type="ECO:0000256" key="1">
    <source>
        <dbReference type="SAM" id="MobiDB-lite"/>
    </source>
</evidence>
<keyword evidence="4" id="KW-1185">Reference proteome</keyword>
<proteinExistence type="predicted"/>
<keyword evidence="2" id="KW-0732">Signal</keyword>
<evidence type="ECO:0000256" key="2">
    <source>
        <dbReference type="SAM" id="SignalP"/>
    </source>
</evidence>
<evidence type="ECO:0000313" key="3">
    <source>
        <dbReference type="EMBL" id="MYL84103.1"/>
    </source>
</evidence>
<feature type="chain" id="PRO_5028930547" evidence="2">
    <location>
        <begin position="23"/>
        <end position="156"/>
    </location>
</feature>
<reference evidence="3 4" key="1">
    <citation type="submission" date="2020-01" db="EMBL/GenBank/DDBJ databases">
        <title>Genome sequence of Desulfovibrio aerotolerans DSM 16695(T).</title>
        <authorList>
            <person name="Karnachuk O."/>
            <person name="Avakyan M."/>
            <person name="Mardanov A."/>
            <person name="Kadnikov V."/>
            <person name="Ravin N."/>
        </authorList>
    </citation>
    <scope>NUCLEOTIDE SEQUENCE [LARGE SCALE GENOMIC DNA]</scope>
    <source>
        <strain evidence="3 4">DSM 16695</strain>
    </source>
</reference>
<feature type="signal peptide" evidence="2">
    <location>
        <begin position="1"/>
        <end position="22"/>
    </location>
</feature>
<dbReference type="OrthoDB" id="5461382at2"/>
<organism evidence="3 4">
    <name type="scientific">Solidesulfovibrio aerotolerans</name>
    <dbReference type="NCBI Taxonomy" id="295255"/>
    <lineage>
        <taxon>Bacteria</taxon>
        <taxon>Pseudomonadati</taxon>
        <taxon>Thermodesulfobacteriota</taxon>
        <taxon>Desulfovibrionia</taxon>
        <taxon>Desulfovibrionales</taxon>
        <taxon>Desulfovibrionaceae</taxon>
        <taxon>Solidesulfovibrio</taxon>
    </lineage>
</organism>
<dbReference type="Proteomes" id="UP000482487">
    <property type="component" value="Unassembled WGS sequence"/>
</dbReference>
<protein>
    <submittedName>
        <fullName evidence="3">Uncharacterized protein</fullName>
    </submittedName>
</protein>
<feature type="region of interest" description="Disordered" evidence="1">
    <location>
        <begin position="29"/>
        <end position="103"/>
    </location>
</feature>
<evidence type="ECO:0000313" key="4">
    <source>
        <dbReference type="Proteomes" id="UP000482487"/>
    </source>
</evidence>
<name>A0A7C9IVP6_9BACT</name>
<gene>
    <name evidence="3" type="ORF">GTA51_13300</name>
</gene>
<feature type="compositionally biased region" description="Low complexity" evidence="1">
    <location>
        <begin position="38"/>
        <end position="66"/>
    </location>
</feature>
<dbReference type="AlphaFoldDB" id="A0A7C9IVP6"/>
<dbReference type="EMBL" id="WVUD01000025">
    <property type="protein sequence ID" value="MYL84103.1"/>
    <property type="molecule type" value="Genomic_DNA"/>
</dbReference>
<sequence>MQKSIRILTLAVVLALPVQGFAAGNMTLAQQQTPPPFGYQQDQPPGQPPQEQQPWGQQQGQPQGQQHRGGYGVQQPRPPMVPPPVMVAPMPSGPPPGYAPSRRHQNRQAKALMRCNQRQTSCARNCNYRTRGRSRTMCNNQCNVAFVSCTTRANMR</sequence>
<feature type="compositionally biased region" description="Pro residues" evidence="1">
    <location>
        <begin position="76"/>
        <end position="98"/>
    </location>
</feature>
<accession>A0A7C9IVP6</accession>
<dbReference type="RefSeq" id="WP_160961809.1">
    <property type="nucleotide sequence ID" value="NZ_WVUD01000025.1"/>
</dbReference>